<dbReference type="InterPro" id="IPR014722">
    <property type="entry name" value="Rib_uL2_dom2"/>
</dbReference>
<organism evidence="8 9">
    <name type="scientific">Papaver somniferum</name>
    <name type="common">Opium poppy</name>
    <dbReference type="NCBI Taxonomy" id="3469"/>
    <lineage>
        <taxon>Eukaryota</taxon>
        <taxon>Viridiplantae</taxon>
        <taxon>Streptophyta</taxon>
        <taxon>Embryophyta</taxon>
        <taxon>Tracheophyta</taxon>
        <taxon>Spermatophyta</taxon>
        <taxon>Magnoliopsida</taxon>
        <taxon>Ranunculales</taxon>
        <taxon>Papaveraceae</taxon>
        <taxon>Papaveroideae</taxon>
        <taxon>Papaver</taxon>
    </lineage>
</organism>
<dbReference type="CDD" id="cd06087">
    <property type="entry name" value="KOW_RPS4"/>
    <property type="match status" value="1"/>
</dbReference>
<dbReference type="InterPro" id="IPR032277">
    <property type="entry name" value="Ribosomal_eS4_C"/>
</dbReference>
<name>A0A4Y7LAX9_PAPSO</name>
<keyword evidence="3" id="KW-0694">RNA-binding</keyword>
<dbReference type="InterPro" id="IPR041982">
    <property type="entry name" value="Ribosomal_eS4_KOW"/>
</dbReference>
<dbReference type="InterPro" id="IPR000876">
    <property type="entry name" value="Ribosomal_eS4"/>
</dbReference>
<dbReference type="STRING" id="3469.A0A4Y7LAX9"/>
<dbReference type="Pfam" id="PF16121">
    <property type="entry name" value="40S_S4_C"/>
    <property type="match status" value="1"/>
</dbReference>
<dbReference type="PANTHER" id="PTHR11581">
    <property type="entry name" value="30S/40S RIBOSOMAL PROTEIN S4"/>
    <property type="match status" value="1"/>
</dbReference>
<dbReference type="InterPro" id="IPR013845">
    <property type="entry name" value="Ribosomal_eS4_central_region"/>
</dbReference>
<dbReference type="Gene3D" id="3.10.290.10">
    <property type="entry name" value="RNA-binding S4 domain"/>
    <property type="match status" value="1"/>
</dbReference>
<keyword evidence="4" id="KW-0689">Ribosomal protein</keyword>
<evidence type="ECO:0000259" key="7">
    <source>
        <dbReference type="Pfam" id="PF16121"/>
    </source>
</evidence>
<keyword evidence="9" id="KW-1185">Reference proteome</keyword>
<sequence length="153" mass="17478">MSIPKTNENFHLLYDTKGRFRLHSMKDEEAKFTLARSLMCILEQRADDTIRHDLESNKINFIKFEIGIVVMVIGRRNRDRVGVIKNREKHKGSFDTLHIQDNTDHEFATCLANVFNNGKGSNPWVTLPKGKGIKLIIIKEARERLAAQGSATS</sequence>
<dbReference type="GO" id="GO:0019843">
    <property type="term" value="F:rRNA binding"/>
    <property type="evidence" value="ECO:0007669"/>
    <property type="project" value="UniProtKB-KW"/>
</dbReference>
<proteinExistence type="inferred from homology"/>
<evidence type="ECO:0000313" key="9">
    <source>
        <dbReference type="Proteomes" id="UP000316621"/>
    </source>
</evidence>
<dbReference type="OMA" id="HDALTIC"/>
<evidence type="ECO:0000256" key="3">
    <source>
        <dbReference type="ARBA" id="ARBA00022884"/>
    </source>
</evidence>
<dbReference type="Gene3D" id="2.30.30.30">
    <property type="match status" value="1"/>
</dbReference>
<dbReference type="PANTHER" id="PTHR11581:SF0">
    <property type="entry name" value="SMALL RIBOSOMAL SUBUNIT PROTEIN ES4"/>
    <property type="match status" value="1"/>
</dbReference>
<protein>
    <submittedName>
        <fullName evidence="8">Uncharacterized protein</fullName>
    </submittedName>
</protein>
<dbReference type="GO" id="GO:0022627">
    <property type="term" value="C:cytosolic small ribosomal subunit"/>
    <property type="evidence" value="ECO:0007669"/>
    <property type="project" value="TreeGrafter"/>
</dbReference>
<feature type="domain" description="Small ribosomal subunit protein eS4 C-terminal" evidence="7">
    <location>
        <begin position="101"/>
        <end position="148"/>
    </location>
</feature>
<accession>A0A4Y7LAX9</accession>
<keyword evidence="5" id="KW-0687">Ribonucleoprotein</keyword>
<dbReference type="AlphaFoldDB" id="A0A4Y7LAX9"/>
<dbReference type="Gramene" id="RZC81329">
    <property type="protein sequence ID" value="RZC81329"/>
    <property type="gene ID" value="C5167_043906"/>
</dbReference>
<dbReference type="EMBL" id="CM010724">
    <property type="protein sequence ID" value="RZC81329.1"/>
    <property type="molecule type" value="Genomic_DNA"/>
</dbReference>
<dbReference type="GO" id="GO:0003735">
    <property type="term" value="F:structural constituent of ribosome"/>
    <property type="evidence" value="ECO:0007669"/>
    <property type="project" value="InterPro"/>
</dbReference>
<comment type="similarity">
    <text evidence="1">Belongs to the eukaryotic ribosomal protein eS4 family.</text>
</comment>
<dbReference type="Proteomes" id="UP000316621">
    <property type="component" value="Chromosome 10"/>
</dbReference>
<evidence type="ECO:0000256" key="1">
    <source>
        <dbReference type="ARBA" id="ARBA00007500"/>
    </source>
</evidence>
<evidence type="ECO:0000313" key="8">
    <source>
        <dbReference type="EMBL" id="RZC81329.1"/>
    </source>
</evidence>
<evidence type="ECO:0000259" key="6">
    <source>
        <dbReference type="Pfam" id="PF00900"/>
    </source>
</evidence>
<dbReference type="Pfam" id="PF00900">
    <property type="entry name" value="Ribosomal_S4e"/>
    <property type="match status" value="1"/>
</dbReference>
<reference evidence="8 9" key="1">
    <citation type="journal article" date="2018" name="Science">
        <title>The opium poppy genome and morphinan production.</title>
        <authorList>
            <person name="Guo L."/>
            <person name="Winzer T."/>
            <person name="Yang X."/>
            <person name="Li Y."/>
            <person name="Ning Z."/>
            <person name="He Z."/>
            <person name="Teodor R."/>
            <person name="Lu Y."/>
            <person name="Bowser T.A."/>
            <person name="Graham I.A."/>
            <person name="Ye K."/>
        </authorList>
    </citation>
    <scope>NUCLEOTIDE SEQUENCE [LARGE SCALE GENOMIC DNA]</scope>
    <source>
        <strain evidence="9">cv. HN1</strain>
        <tissue evidence="8">Leaves</tissue>
    </source>
</reference>
<dbReference type="FunFam" id="2.30.30.30:FF:000005">
    <property type="entry name" value="40S ribosomal protein S4"/>
    <property type="match status" value="1"/>
</dbReference>
<dbReference type="GO" id="GO:0006412">
    <property type="term" value="P:translation"/>
    <property type="evidence" value="ECO:0007669"/>
    <property type="project" value="InterPro"/>
</dbReference>
<feature type="domain" description="Small ribosomal subunit protein eS4 central region" evidence="6">
    <location>
        <begin position="6"/>
        <end position="36"/>
    </location>
</feature>
<gene>
    <name evidence="8" type="ORF">C5167_043906</name>
</gene>
<dbReference type="InterPro" id="IPR036986">
    <property type="entry name" value="S4_RNA-bd_sf"/>
</dbReference>
<evidence type="ECO:0000256" key="5">
    <source>
        <dbReference type="ARBA" id="ARBA00023274"/>
    </source>
</evidence>
<evidence type="ECO:0000256" key="4">
    <source>
        <dbReference type="ARBA" id="ARBA00022980"/>
    </source>
</evidence>
<keyword evidence="2" id="KW-0699">rRNA-binding</keyword>
<evidence type="ECO:0000256" key="2">
    <source>
        <dbReference type="ARBA" id="ARBA00022730"/>
    </source>
</evidence>